<proteinExistence type="predicted"/>
<dbReference type="AlphaFoldDB" id="A0A371CN21"/>
<accession>A0A371CN21</accession>
<evidence type="ECO:0000313" key="2">
    <source>
        <dbReference type="EMBL" id="RDX41690.1"/>
    </source>
</evidence>
<sequence>MWRPRRKQAALQRLRHADCLAAAVGDFIWERHWDTASLDRNGSEHRRSSSRRESIASRPAYSVAAAVTVISTLQRVGCQSFCLSDFAQTKCANALACPWAGRQTLAIAPECAPRSRRLRGRLRSTSAVKSSPEAGPDPLAVLSSSSVATVVGLRTPSSCTAVMKNPPGLRETPAGMSR</sequence>
<reference evidence="2 3" key="1">
    <citation type="journal article" date="2018" name="Biotechnol. Biofuels">
        <title>Integrative visual omics of the white-rot fungus Polyporus brumalis exposes the biotechnological potential of its oxidative enzymes for delignifying raw plant biomass.</title>
        <authorList>
            <person name="Miyauchi S."/>
            <person name="Rancon A."/>
            <person name="Drula E."/>
            <person name="Hage H."/>
            <person name="Chaduli D."/>
            <person name="Favel A."/>
            <person name="Grisel S."/>
            <person name="Henrissat B."/>
            <person name="Herpoel-Gimbert I."/>
            <person name="Ruiz-Duenas F.J."/>
            <person name="Chevret D."/>
            <person name="Hainaut M."/>
            <person name="Lin J."/>
            <person name="Wang M."/>
            <person name="Pangilinan J."/>
            <person name="Lipzen A."/>
            <person name="Lesage-Meessen L."/>
            <person name="Navarro D."/>
            <person name="Riley R."/>
            <person name="Grigoriev I.V."/>
            <person name="Zhou S."/>
            <person name="Raouche S."/>
            <person name="Rosso M.N."/>
        </authorList>
    </citation>
    <scope>NUCLEOTIDE SEQUENCE [LARGE SCALE GENOMIC DNA]</scope>
    <source>
        <strain evidence="2 3">BRFM 1820</strain>
    </source>
</reference>
<keyword evidence="3" id="KW-1185">Reference proteome</keyword>
<organism evidence="2 3">
    <name type="scientific">Lentinus brumalis</name>
    <dbReference type="NCBI Taxonomy" id="2498619"/>
    <lineage>
        <taxon>Eukaryota</taxon>
        <taxon>Fungi</taxon>
        <taxon>Dikarya</taxon>
        <taxon>Basidiomycota</taxon>
        <taxon>Agaricomycotina</taxon>
        <taxon>Agaricomycetes</taxon>
        <taxon>Polyporales</taxon>
        <taxon>Polyporaceae</taxon>
        <taxon>Lentinus</taxon>
    </lineage>
</organism>
<gene>
    <name evidence="2" type="ORF">OH76DRAFT_184781</name>
</gene>
<name>A0A371CN21_9APHY</name>
<dbReference type="Proteomes" id="UP000256964">
    <property type="component" value="Unassembled WGS sequence"/>
</dbReference>
<evidence type="ECO:0000256" key="1">
    <source>
        <dbReference type="SAM" id="MobiDB-lite"/>
    </source>
</evidence>
<feature type="region of interest" description="Disordered" evidence="1">
    <location>
        <begin position="121"/>
        <end position="140"/>
    </location>
</feature>
<dbReference type="EMBL" id="KZ857504">
    <property type="protein sequence ID" value="RDX41690.1"/>
    <property type="molecule type" value="Genomic_DNA"/>
</dbReference>
<evidence type="ECO:0000313" key="3">
    <source>
        <dbReference type="Proteomes" id="UP000256964"/>
    </source>
</evidence>
<protein>
    <submittedName>
        <fullName evidence="2">Uncharacterized protein</fullName>
    </submittedName>
</protein>